<dbReference type="Pfam" id="PF01381">
    <property type="entry name" value="HTH_3"/>
    <property type="match status" value="1"/>
</dbReference>
<dbReference type="InterPro" id="IPR010982">
    <property type="entry name" value="Lambda_DNA-bd_dom_sf"/>
</dbReference>
<dbReference type="InterPro" id="IPR011051">
    <property type="entry name" value="RmlC_Cupin_sf"/>
</dbReference>
<protein>
    <submittedName>
        <fullName evidence="4">Transcriptional regulator with XRE-family HTH domain</fullName>
    </submittedName>
</protein>
<dbReference type="InterPro" id="IPR001387">
    <property type="entry name" value="Cro/C1-type_HTH"/>
</dbReference>
<feature type="domain" description="HTH cro/C1-type" evidence="3">
    <location>
        <begin position="15"/>
        <end position="69"/>
    </location>
</feature>
<dbReference type="SUPFAM" id="SSF51182">
    <property type="entry name" value="RmlC-like cupins"/>
    <property type="match status" value="1"/>
</dbReference>
<organism evidence="4 5">
    <name type="scientific">Microbacterium trichothecenolyticum</name>
    <name type="common">Aureobacterium trichothecenolyticum</name>
    <dbReference type="NCBI Taxonomy" id="69370"/>
    <lineage>
        <taxon>Bacteria</taxon>
        <taxon>Bacillati</taxon>
        <taxon>Actinomycetota</taxon>
        <taxon>Actinomycetes</taxon>
        <taxon>Micrococcales</taxon>
        <taxon>Microbacteriaceae</taxon>
        <taxon>Microbacterium</taxon>
    </lineage>
</organism>
<evidence type="ECO:0000259" key="3">
    <source>
        <dbReference type="PROSITE" id="PS50943"/>
    </source>
</evidence>
<accession>A0ABU0TPD1</accession>
<dbReference type="Proteomes" id="UP001226691">
    <property type="component" value="Unassembled WGS sequence"/>
</dbReference>
<dbReference type="InterPro" id="IPR014710">
    <property type="entry name" value="RmlC-like_jellyroll"/>
</dbReference>
<proteinExistence type="predicted"/>
<dbReference type="InterPro" id="IPR050807">
    <property type="entry name" value="TransReg_Diox_bact_type"/>
</dbReference>
<feature type="region of interest" description="Disordered" evidence="2">
    <location>
        <begin position="68"/>
        <end position="87"/>
    </location>
</feature>
<comment type="caution">
    <text evidence="4">The sequence shown here is derived from an EMBL/GenBank/DDBJ whole genome shotgun (WGS) entry which is preliminary data.</text>
</comment>
<dbReference type="EMBL" id="JAUTBF010000001">
    <property type="protein sequence ID" value="MDQ1121524.1"/>
    <property type="molecule type" value="Genomic_DNA"/>
</dbReference>
<dbReference type="RefSeq" id="WP_307478777.1">
    <property type="nucleotide sequence ID" value="NZ_JAUTBF010000001.1"/>
</dbReference>
<dbReference type="SMART" id="SM00530">
    <property type="entry name" value="HTH_XRE"/>
    <property type="match status" value="1"/>
</dbReference>
<dbReference type="PANTHER" id="PTHR46797">
    <property type="entry name" value="HTH-TYPE TRANSCRIPTIONAL REGULATOR"/>
    <property type="match status" value="1"/>
</dbReference>
<name>A0ABU0TPD1_MICTR</name>
<gene>
    <name evidence="4" type="ORF">QE412_000097</name>
</gene>
<feature type="compositionally biased region" description="Basic and acidic residues" evidence="2">
    <location>
        <begin position="70"/>
        <end position="81"/>
    </location>
</feature>
<dbReference type="CDD" id="cd02209">
    <property type="entry name" value="cupin_XRE_C"/>
    <property type="match status" value="1"/>
</dbReference>
<dbReference type="InterPro" id="IPR013096">
    <property type="entry name" value="Cupin_2"/>
</dbReference>
<evidence type="ECO:0000256" key="1">
    <source>
        <dbReference type="ARBA" id="ARBA00023125"/>
    </source>
</evidence>
<dbReference type="CDD" id="cd00093">
    <property type="entry name" value="HTH_XRE"/>
    <property type="match status" value="1"/>
</dbReference>
<evidence type="ECO:0000256" key="2">
    <source>
        <dbReference type="SAM" id="MobiDB-lite"/>
    </source>
</evidence>
<dbReference type="SUPFAM" id="SSF47413">
    <property type="entry name" value="lambda repressor-like DNA-binding domains"/>
    <property type="match status" value="1"/>
</dbReference>
<dbReference type="Gene3D" id="1.10.260.40">
    <property type="entry name" value="lambda repressor-like DNA-binding domains"/>
    <property type="match status" value="1"/>
</dbReference>
<dbReference type="Gene3D" id="2.60.120.10">
    <property type="entry name" value="Jelly Rolls"/>
    <property type="match status" value="1"/>
</dbReference>
<dbReference type="Pfam" id="PF07883">
    <property type="entry name" value="Cupin_2"/>
    <property type="match status" value="1"/>
</dbReference>
<evidence type="ECO:0000313" key="4">
    <source>
        <dbReference type="EMBL" id="MDQ1121524.1"/>
    </source>
</evidence>
<keyword evidence="1" id="KW-0238">DNA-binding</keyword>
<reference evidence="4 5" key="1">
    <citation type="submission" date="2023-07" db="EMBL/GenBank/DDBJ databases">
        <title>Functional and genomic diversity of the sorghum phyllosphere microbiome.</title>
        <authorList>
            <person name="Shade A."/>
        </authorList>
    </citation>
    <scope>NUCLEOTIDE SEQUENCE [LARGE SCALE GENOMIC DNA]</scope>
    <source>
        <strain evidence="4 5">SORGH_AS_1207</strain>
    </source>
</reference>
<dbReference type="PROSITE" id="PS50943">
    <property type="entry name" value="HTH_CROC1"/>
    <property type="match status" value="1"/>
</dbReference>
<sequence length="178" mass="19018">MTDTDDVDRRIGESVRSARRERHLSTRQLAALAGVSQPTLSNIENGRIRAGVATLYLLADALSVPPARLLTDDDGSRRGHDQVSSGGVRLRALPTAPDAKLEVHEVVVPAGEAEEHSFQHGGEDVLLIVSGRGELTLGKSRMPIRAGDVVWIDATAPHRLSAAAEESLTVQVVTARLP</sequence>
<keyword evidence="5" id="KW-1185">Reference proteome</keyword>
<evidence type="ECO:0000313" key="5">
    <source>
        <dbReference type="Proteomes" id="UP001226691"/>
    </source>
</evidence>
<dbReference type="PANTHER" id="PTHR46797:SF1">
    <property type="entry name" value="METHYLPHOSPHONATE SYNTHASE"/>
    <property type="match status" value="1"/>
</dbReference>